<dbReference type="InterPro" id="IPR005829">
    <property type="entry name" value="Sugar_transporter_CS"/>
</dbReference>
<evidence type="ECO:0000256" key="3">
    <source>
        <dbReference type="ARBA" id="ARBA00022448"/>
    </source>
</evidence>
<feature type="transmembrane region" description="Helical" evidence="8">
    <location>
        <begin position="214"/>
        <end position="236"/>
    </location>
</feature>
<feature type="transmembrane region" description="Helical" evidence="8">
    <location>
        <begin position="400"/>
        <end position="423"/>
    </location>
</feature>
<comment type="subcellular location">
    <subcellularLocation>
        <location evidence="1">Membrane</location>
        <topology evidence="1">Multi-pass membrane protein</topology>
    </subcellularLocation>
</comment>
<evidence type="ECO:0000256" key="4">
    <source>
        <dbReference type="ARBA" id="ARBA00022692"/>
    </source>
</evidence>
<dbReference type="PRINTS" id="PR00171">
    <property type="entry name" value="SUGRTRNSPORT"/>
</dbReference>
<evidence type="ECO:0000256" key="2">
    <source>
        <dbReference type="ARBA" id="ARBA00010992"/>
    </source>
</evidence>
<feature type="transmembrane region" description="Helical" evidence="8">
    <location>
        <begin position="127"/>
        <end position="143"/>
    </location>
</feature>
<evidence type="ECO:0000313" key="10">
    <source>
        <dbReference type="EMBL" id="EUC48229.1"/>
    </source>
</evidence>
<dbReference type="InterPro" id="IPR050814">
    <property type="entry name" value="Myo-inositol_Transporter"/>
</dbReference>
<evidence type="ECO:0000256" key="6">
    <source>
        <dbReference type="ARBA" id="ARBA00023136"/>
    </source>
</evidence>
<organism evidence="10 11">
    <name type="scientific">Bipolaris oryzae ATCC 44560</name>
    <dbReference type="NCBI Taxonomy" id="930090"/>
    <lineage>
        <taxon>Eukaryota</taxon>
        <taxon>Fungi</taxon>
        <taxon>Dikarya</taxon>
        <taxon>Ascomycota</taxon>
        <taxon>Pezizomycotina</taxon>
        <taxon>Dothideomycetes</taxon>
        <taxon>Pleosporomycetidae</taxon>
        <taxon>Pleosporales</taxon>
        <taxon>Pleosporineae</taxon>
        <taxon>Pleosporaceae</taxon>
        <taxon>Bipolaris</taxon>
    </lineage>
</organism>
<dbReference type="Pfam" id="PF00083">
    <property type="entry name" value="Sugar_tr"/>
    <property type="match status" value="1"/>
</dbReference>
<sequence length="574" mass="64383">MDEKDTKMAEFGNKSADPQLQTEKNDNIQVAPAPDYSTPKARTEQLEDARGWESENLIQDLSKQLEQANYKKGFFDLEFKNPKHFTWMLVVFASMGGLLSGLDQSLISGANLTLPHDLGLTDQQNSLVNSGMPLGAVAGALLISPCNEYFGRRWAIIISCILYTIGGALEAGAMNYGMIVAARVVLGAGVGLEGGTVPVYVAETVESRMRGNIVSLYQFNIALGEVLGYAVAAMFIKVPGSWRYILGSSLVFSTIMGIGILFMPESPRYLMHKKKPLESFKVWMRIRGIATHEAREEFFVMKVSTEMEEAEVAAQRTNRFPWMDFFTKPRPRRAIIYANIMVFLGQFTGVNAILYYLGILMSQMGFNTYDSTYVSLVGGGSLLIGTIPAIFLMETCGRRFWAISMLPGFLVGLVLVGVSYQITDLSGKLAIYFTGLVLYMLFFGSYAALTWVVPSEVYPTYLRSYGMTTSTAWLFLSSFIITYNFTGMQEAFTKTGLTIGFFGGIAVVGWFYQIFFMPETKDLTLEEIDQLFQKPTRQLVKENMKSSWEVTKDLCHFRFKKVFIDNNRRRGREE</sequence>
<feature type="transmembrane region" description="Helical" evidence="8">
    <location>
        <begin position="180"/>
        <end position="202"/>
    </location>
</feature>
<proteinExistence type="inferred from homology"/>
<dbReference type="eggNOG" id="KOG0254">
    <property type="taxonomic scope" value="Eukaryota"/>
</dbReference>
<keyword evidence="3" id="KW-0813">Transport</keyword>
<feature type="transmembrane region" description="Helical" evidence="8">
    <location>
        <begin position="155"/>
        <end position="174"/>
    </location>
</feature>
<dbReference type="AlphaFoldDB" id="W6ZL48"/>
<feature type="transmembrane region" description="Helical" evidence="8">
    <location>
        <begin position="242"/>
        <end position="263"/>
    </location>
</feature>
<dbReference type="GO" id="GO:0016020">
    <property type="term" value="C:membrane"/>
    <property type="evidence" value="ECO:0007669"/>
    <property type="project" value="UniProtKB-SubCell"/>
</dbReference>
<dbReference type="HOGENOM" id="CLU_001265_30_5_1"/>
<dbReference type="GeneID" id="19121317"/>
<evidence type="ECO:0000256" key="5">
    <source>
        <dbReference type="ARBA" id="ARBA00022989"/>
    </source>
</evidence>
<dbReference type="InterPro" id="IPR003663">
    <property type="entry name" value="Sugar/inositol_transpt"/>
</dbReference>
<dbReference type="InterPro" id="IPR036259">
    <property type="entry name" value="MFS_trans_sf"/>
</dbReference>
<feature type="transmembrane region" description="Helical" evidence="8">
    <location>
        <begin position="429"/>
        <end position="453"/>
    </location>
</feature>
<protein>
    <recommendedName>
        <fullName evidence="9">Major facilitator superfamily (MFS) profile domain-containing protein</fullName>
    </recommendedName>
</protein>
<accession>W6ZL48</accession>
<dbReference type="EMBL" id="KI963943">
    <property type="protein sequence ID" value="EUC48229.1"/>
    <property type="molecule type" value="Genomic_DNA"/>
</dbReference>
<feature type="region of interest" description="Disordered" evidence="7">
    <location>
        <begin position="1"/>
        <end position="41"/>
    </location>
</feature>
<dbReference type="GO" id="GO:0022857">
    <property type="term" value="F:transmembrane transporter activity"/>
    <property type="evidence" value="ECO:0007669"/>
    <property type="project" value="InterPro"/>
</dbReference>
<reference evidence="10 11" key="1">
    <citation type="journal article" date="2013" name="PLoS Genet.">
        <title>Comparative genome structure, secondary metabolite, and effector coding capacity across Cochliobolus pathogens.</title>
        <authorList>
            <person name="Condon B.J."/>
            <person name="Leng Y."/>
            <person name="Wu D."/>
            <person name="Bushley K.E."/>
            <person name="Ohm R.A."/>
            <person name="Otillar R."/>
            <person name="Martin J."/>
            <person name="Schackwitz W."/>
            <person name="Grimwood J."/>
            <person name="MohdZainudin N."/>
            <person name="Xue C."/>
            <person name="Wang R."/>
            <person name="Manning V.A."/>
            <person name="Dhillon B."/>
            <person name="Tu Z.J."/>
            <person name="Steffenson B.J."/>
            <person name="Salamov A."/>
            <person name="Sun H."/>
            <person name="Lowry S."/>
            <person name="LaButti K."/>
            <person name="Han J."/>
            <person name="Copeland A."/>
            <person name="Lindquist E."/>
            <person name="Barry K."/>
            <person name="Schmutz J."/>
            <person name="Baker S.E."/>
            <person name="Ciuffetti L.M."/>
            <person name="Grigoriev I.V."/>
            <person name="Zhong S."/>
            <person name="Turgeon B.G."/>
        </authorList>
    </citation>
    <scope>NUCLEOTIDE SEQUENCE [LARGE SCALE GENOMIC DNA]</scope>
    <source>
        <strain evidence="10 11">ATCC 44560</strain>
    </source>
</reference>
<dbReference type="InterPro" id="IPR005828">
    <property type="entry name" value="MFS_sugar_transport-like"/>
</dbReference>
<dbReference type="Gene3D" id="1.20.1250.20">
    <property type="entry name" value="MFS general substrate transporter like domains"/>
    <property type="match status" value="1"/>
</dbReference>
<dbReference type="PANTHER" id="PTHR48020:SF9">
    <property type="entry name" value="MAJOR FACILITATOR SUPERFAMILY (MFS) PROFILE DOMAIN-CONTAINING PROTEIN"/>
    <property type="match status" value="1"/>
</dbReference>
<evidence type="ECO:0000313" key="11">
    <source>
        <dbReference type="Proteomes" id="UP000054032"/>
    </source>
</evidence>
<keyword evidence="6 8" id="KW-0472">Membrane</keyword>
<dbReference type="Proteomes" id="UP000054032">
    <property type="component" value="Unassembled WGS sequence"/>
</dbReference>
<evidence type="ECO:0000259" key="9">
    <source>
        <dbReference type="PROSITE" id="PS50850"/>
    </source>
</evidence>
<dbReference type="InterPro" id="IPR020846">
    <property type="entry name" value="MFS_dom"/>
</dbReference>
<dbReference type="GO" id="GO:0015798">
    <property type="term" value="P:myo-inositol transport"/>
    <property type="evidence" value="ECO:0007669"/>
    <property type="project" value="UniProtKB-ARBA"/>
</dbReference>
<feature type="transmembrane region" description="Helical" evidence="8">
    <location>
        <begin position="465"/>
        <end position="485"/>
    </location>
</feature>
<dbReference type="OrthoDB" id="6339427at2759"/>
<feature type="transmembrane region" description="Helical" evidence="8">
    <location>
        <begin position="497"/>
        <end position="516"/>
    </location>
</feature>
<dbReference type="GO" id="GO:0015791">
    <property type="term" value="P:polyol transmembrane transport"/>
    <property type="evidence" value="ECO:0007669"/>
    <property type="project" value="UniProtKB-ARBA"/>
</dbReference>
<gene>
    <name evidence="10" type="ORF">COCMIDRAFT_2847</name>
</gene>
<feature type="transmembrane region" description="Helical" evidence="8">
    <location>
        <begin position="336"/>
        <end position="361"/>
    </location>
</feature>
<keyword evidence="4 8" id="KW-0812">Transmembrane</keyword>
<dbReference type="PROSITE" id="PS50850">
    <property type="entry name" value="MFS"/>
    <property type="match status" value="1"/>
</dbReference>
<dbReference type="PROSITE" id="PS00217">
    <property type="entry name" value="SUGAR_TRANSPORT_2"/>
    <property type="match status" value="1"/>
</dbReference>
<evidence type="ECO:0000256" key="1">
    <source>
        <dbReference type="ARBA" id="ARBA00004141"/>
    </source>
</evidence>
<feature type="domain" description="Major facilitator superfamily (MFS) profile" evidence="9">
    <location>
        <begin position="89"/>
        <end position="521"/>
    </location>
</feature>
<evidence type="ECO:0000256" key="7">
    <source>
        <dbReference type="SAM" id="MobiDB-lite"/>
    </source>
</evidence>
<feature type="transmembrane region" description="Helical" evidence="8">
    <location>
        <begin position="85"/>
        <end position="107"/>
    </location>
</feature>
<dbReference type="RefSeq" id="XP_007685200.1">
    <property type="nucleotide sequence ID" value="XM_007687010.1"/>
</dbReference>
<evidence type="ECO:0000256" key="8">
    <source>
        <dbReference type="SAM" id="Phobius"/>
    </source>
</evidence>
<dbReference type="FunFam" id="1.20.1250.20:FF:000134">
    <property type="entry name" value="MFS sugar transporter protein"/>
    <property type="match status" value="1"/>
</dbReference>
<dbReference type="SUPFAM" id="SSF103473">
    <property type="entry name" value="MFS general substrate transporter"/>
    <property type="match status" value="1"/>
</dbReference>
<dbReference type="PANTHER" id="PTHR48020">
    <property type="entry name" value="PROTON MYO-INOSITOL COTRANSPORTER"/>
    <property type="match status" value="1"/>
</dbReference>
<comment type="similarity">
    <text evidence="2">Belongs to the major facilitator superfamily. Sugar transporter (TC 2.A.1.1) family.</text>
</comment>
<keyword evidence="5 8" id="KW-1133">Transmembrane helix</keyword>
<dbReference type="KEGG" id="bor:COCMIDRAFT_2847"/>
<name>W6ZL48_COCMI</name>
<feature type="transmembrane region" description="Helical" evidence="8">
    <location>
        <begin position="373"/>
        <end position="393"/>
    </location>
</feature>
<keyword evidence="11" id="KW-1185">Reference proteome</keyword>